<name>A0ABQ6HDJ1_9GAMM</name>
<evidence type="ECO:0000313" key="5">
    <source>
        <dbReference type="EMBL" id="GLX86039.1"/>
    </source>
</evidence>
<keyword evidence="2" id="KW-0812">Transmembrane</keyword>
<keyword evidence="2" id="KW-0406">Ion transport</keyword>
<sequence length="308" mass="34508">MKKYLYPLIATIIPSSLLANEHQVYLLSSYNYQSASDVGFNAGYQYFFKPNFAFQVGVDQSGELEKETNTGTLYGEFESLYLGATMQKPFNDKITSFASAGVMYVTDTTNEEFLASESTLPYLGLGFNFALTNNFAVTLKHQSQFGNDAYRDMHSINFGITFKFGTENKITAKRKATTKPEQTQQSNIVNASINKNDNSVVNAPVVATAKSESNDMDVVNSGESIVYQQWHIQLGVFSNDENAKLFVKEIEEKIGLLDNHKLSIRPDKNVYRVIIDNFEDKASAKKWQLDTLTVNGIDGYVVQDSKKD</sequence>
<keyword evidence="3" id="KW-0732">Signal</keyword>
<evidence type="ECO:0000256" key="3">
    <source>
        <dbReference type="SAM" id="SignalP"/>
    </source>
</evidence>
<protein>
    <recommendedName>
        <fullName evidence="4">SPOR domain-containing protein</fullName>
    </recommendedName>
</protein>
<dbReference type="Pfam" id="PF05036">
    <property type="entry name" value="SPOR"/>
    <property type="match status" value="1"/>
</dbReference>
<dbReference type="SUPFAM" id="SSF56925">
    <property type="entry name" value="OMPA-like"/>
    <property type="match status" value="1"/>
</dbReference>
<dbReference type="InterPro" id="IPR036680">
    <property type="entry name" value="SPOR-like_sf"/>
</dbReference>
<dbReference type="Pfam" id="PF01389">
    <property type="entry name" value="OmpA_membrane"/>
    <property type="match status" value="1"/>
</dbReference>
<evidence type="ECO:0000256" key="1">
    <source>
        <dbReference type="ARBA" id="ARBA00005710"/>
    </source>
</evidence>
<dbReference type="Proteomes" id="UP001157134">
    <property type="component" value="Unassembled WGS sequence"/>
</dbReference>
<evidence type="ECO:0000313" key="6">
    <source>
        <dbReference type="Proteomes" id="UP001157134"/>
    </source>
</evidence>
<gene>
    <name evidence="5" type="ORF">tloyanaT_22920</name>
</gene>
<dbReference type="InterPro" id="IPR000498">
    <property type="entry name" value="OmpA-like_TM_dom"/>
</dbReference>
<evidence type="ECO:0000259" key="4">
    <source>
        <dbReference type="PROSITE" id="PS51724"/>
    </source>
</evidence>
<dbReference type="SUPFAM" id="SSF110997">
    <property type="entry name" value="Sporulation related repeat"/>
    <property type="match status" value="1"/>
</dbReference>
<dbReference type="InterPro" id="IPR011250">
    <property type="entry name" value="OMP/PagP_B-barrel"/>
</dbReference>
<feature type="domain" description="SPOR" evidence="4">
    <location>
        <begin position="224"/>
        <end position="304"/>
    </location>
</feature>
<reference evidence="5 6" key="1">
    <citation type="submission" date="2023-03" db="EMBL/GenBank/DDBJ databases">
        <title>Thalassotalea loyana LMG 22536T draft genome sequence.</title>
        <authorList>
            <person name="Sawabe T."/>
        </authorList>
    </citation>
    <scope>NUCLEOTIDE SEQUENCE [LARGE SCALE GENOMIC DNA]</scope>
    <source>
        <strain evidence="5 6">LMG 22536</strain>
    </source>
</reference>
<dbReference type="Gene3D" id="2.40.160.20">
    <property type="match status" value="1"/>
</dbReference>
<keyword evidence="2" id="KW-0626">Porin</keyword>
<comment type="similarity">
    <text evidence="1">Belongs to the outer membrane OOP (TC 1.B.6) superfamily. OmpA family.</text>
</comment>
<proteinExistence type="inferred from homology"/>
<keyword evidence="6" id="KW-1185">Reference proteome</keyword>
<feature type="signal peptide" evidence="3">
    <location>
        <begin position="1"/>
        <end position="19"/>
    </location>
</feature>
<dbReference type="PROSITE" id="PS51724">
    <property type="entry name" value="SPOR"/>
    <property type="match status" value="1"/>
</dbReference>
<dbReference type="InterPro" id="IPR007730">
    <property type="entry name" value="SPOR-like_dom"/>
</dbReference>
<keyword evidence="2" id="KW-0813">Transport</keyword>
<dbReference type="EMBL" id="BSSV01000005">
    <property type="protein sequence ID" value="GLX86039.1"/>
    <property type="molecule type" value="Genomic_DNA"/>
</dbReference>
<comment type="caution">
    <text evidence="5">The sequence shown here is derived from an EMBL/GenBank/DDBJ whole genome shotgun (WGS) entry which is preliminary data.</text>
</comment>
<dbReference type="RefSeq" id="WP_284298693.1">
    <property type="nucleotide sequence ID" value="NZ_BSSV01000005.1"/>
</dbReference>
<dbReference type="Gene3D" id="3.30.70.1070">
    <property type="entry name" value="Sporulation related repeat"/>
    <property type="match status" value="1"/>
</dbReference>
<organism evidence="5 6">
    <name type="scientific">Thalassotalea loyana</name>
    <dbReference type="NCBI Taxonomy" id="280483"/>
    <lineage>
        <taxon>Bacteria</taxon>
        <taxon>Pseudomonadati</taxon>
        <taxon>Pseudomonadota</taxon>
        <taxon>Gammaproteobacteria</taxon>
        <taxon>Alteromonadales</taxon>
        <taxon>Colwelliaceae</taxon>
        <taxon>Thalassotalea</taxon>
    </lineage>
</organism>
<accession>A0ABQ6HDJ1</accession>
<evidence type="ECO:0000256" key="2">
    <source>
        <dbReference type="ARBA" id="ARBA00023114"/>
    </source>
</evidence>
<feature type="chain" id="PRO_5046537561" description="SPOR domain-containing protein" evidence="3">
    <location>
        <begin position="20"/>
        <end position="308"/>
    </location>
</feature>